<accession>A0A132B3M8</accession>
<organism evidence="2 3">
    <name type="scientific">Mollisia scopiformis</name>
    <name type="common">Conifer needle endophyte fungus</name>
    <name type="synonym">Phialocephala scopiformis</name>
    <dbReference type="NCBI Taxonomy" id="149040"/>
    <lineage>
        <taxon>Eukaryota</taxon>
        <taxon>Fungi</taxon>
        <taxon>Dikarya</taxon>
        <taxon>Ascomycota</taxon>
        <taxon>Pezizomycotina</taxon>
        <taxon>Leotiomycetes</taxon>
        <taxon>Helotiales</taxon>
        <taxon>Mollisiaceae</taxon>
        <taxon>Mollisia</taxon>
    </lineage>
</organism>
<dbReference type="RefSeq" id="XP_018061345.1">
    <property type="nucleotide sequence ID" value="XM_018216464.1"/>
</dbReference>
<dbReference type="InParanoid" id="A0A132B3M8"/>
<evidence type="ECO:0000256" key="1">
    <source>
        <dbReference type="SAM" id="Phobius"/>
    </source>
</evidence>
<keyword evidence="3" id="KW-1185">Reference proteome</keyword>
<feature type="transmembrane region" description="Helical" evidence="1">
    <location>
        <begin position="48"/>
        <end position="68"/>
    </location>
</feature>
<sequence length="104" mass="11485">MQNIPKINPSELLSRAHFFLVVLVVFLSLKAITMCITPSCIQNRLQAVLRLELGAIMSVLCSLFVLGVKLYPGSDIHQAYELVGRSARTDFEPLLCGFGLLGTY</sequence>
<dbReference type="KEGG" id="psco:LY89DRAFT_692070"/>
<gene>
    <name evidence="2" type="ORF">LY89DRAFT_692070</name>
</gene>
<evidence type="ECO:0000313" key="2">
    <source>
        <dbReference type="EMBL" id="KUJ06990.1"/>
    </source>
</evidence>
<dbReference type="AlphaFoldDB" id="A0A132B3M8"/>
<name>A0A132B3M8_MOLSC</name>
<dbReference type="EMBL" id="KQ947442">
    <property type="protein sequence ID" value="KUJ06990.1"/>
    <property type="molecule type" value="Genomic_DNA"/>
</dbReference>
<keyword evidence="1" id="KW-1133">Transmembrane helix</keyword>
<feature type="transmembrane region" description="Helical" evidence="1">
    <location>
        <begin position="16"/>
        <end position="36"/>
    </location>
</feature>
<proteinExistence type="predicted"/>
<reference evidence="2 3" key="1">
    <citation type="submission" date="2015-10" db="EMBL/GenBank/DDBJ databases">
        <title>Full genome of DAOMC 229536 Phialocephala scopiformis, a fungal endophyte of spruce producing the potent anti-insectan compound rugulosin.</title>
        <authorList>
            <consortium name="DOE Joint Genome Institute"/>
            <person name="Walker A.K."/>
            <person name="Frasz S.L."/>
            <person name="Seifert K.A."/>
            <person name="Miller J.D."/>
            <person name="Mondo S.J."/>
            <person name="Labutti K."/>
            <person name="Lipzen A."/>
            <person name="Dockter R."/>
            <person name="Kennedy M."/>
            <person name="Grigoriev I.V."/>
            <person name="Spatafora J.W."/>
        </authorList>
    </citation>
    <scope>NUCLEOTIDE SEQUENCE [LARGE SCALE GENOMIC DNA]</scope>
    <source>
        <strain evidence="2 3">CBS 120377</strain>
    </source>
</reference>
<keyword evidence="1" id="KW-0812">Transmembrane</keyword>
<protein>
    <submittedName>
        <fullName evidence="2">Uncharacterized protein</fullName>
    </submittedName>
</protein>
<evidence type="ECO:0000313" key="3">
    <source>
        <dbReference type="Proteomes" id="UP000070700"/>
    </source>
</evidence>
<dbReference type="GeneID" id="28826190"/>
<keyword evidence="1" id="KW-0472">Membrane</keyword>
<dbReference type="Proteomes" id="UP000070700">
    <property type="component" value="Unassembled WGS sequence"/>
</dbReference>